<evidence type="ECO:0000256" key="7">
    <source>
        <dbReference type="ARBA" id="ARBA00023204"/>
    </source>
</evidence>
<evidence type="ECO:0000256" key="6">
    <source>
        <dbReference type="ARBA" id="ARBA00022833"/>
    </source>
</evidence>
<dbReference type="InterPro" id="IPR013083">
    <property type="entry name" value="Znf_RING/FYVE/PHD"/>
</dbReference>
<evidence type="ECO:0000256" key="9">
    <source>
        <dbReference type="PROSITE-ProRule" id="PRU00175"/>
    </source>
</evidence>
<dbReference type="AlphaFoldDB" id="A0A8S0S7A5"/>
<dbReference type="OrthoDB" id="2384350at2759"/>
<sequence>MADISHLERLGRELKCPICLSLLNSSVSLTCNHVFCNSCLEKSMRSASDCPVCKLPYRRREIRSAPHMDNLVSIYKSMEVASGVNICVAQTATLSKLSDEESQLDPHKICEIQDNEKAPIETRDTENQKKRQRKGLKRPLESNQKDCGSDFMKPSFPTKKRVQLPEHLSLESPTQHEKMQGRTNEISMNEPQKPHVIQKEKPVVNEMGNPVFTPFFWLREEDQAEKSSQHSDGDQVIYTPPDVPCFSDIKDSDDEVHSKTSPKGKTSVLLKSTDFIDSEMFEWTQRPCSPELCSSPIEIQVEDTEEQFGDEAAAASAYETACLQLRPEKRGKKANEKGSGKVNFSFSPSSSPLRKILNSKRGMQKPSKRVSNMTGSSKSKKSVRALSRVTGDPNELQNVTEESMQKKSGQKKTTSNLKVINSIINRNDCSEANIHERTPECIATLSDGVEPLTVGNGTALADFSASLNQQEYRAGSHHLKKCCKSCKSSEKTIALPQTASDKLKAGKLKTGKGDISKSQCNEIPIFNSSYQSSMLGNGKKASSSGKANGRCEENCNKLLRHLKKVKFSEDASEENCEDNPQNLQKKAMMERPTFGNFGANSECSLSDNPSEVEKAVSTLSGVLRKCGSFPNIIECAFCHSAEESEDCGVMFHYLKGKLVTENQDGSSDIIHVHQNCTEWAPNVFFEDDKVINLEAELTRSRRIKCCCCGIKGAALGCYEKSCRKSFHVPCAKLTLECRWDYQNFVMLCPLHTSCQLPNEMLGSHSKRNRKSVAERFVNFPTHRSRTSSSAGLPTSPPLSLYIAPYLITPYYRQSQIHQPQVTKKCESSTTLQWNCHRKTKNLVLCCSALTDVEKEIVSEFVKLSRVTILKSWDLSVTHVIASTDENGSCRRTLKFLMGILEGKWILSVEWIKACMKSGEFVNEQHYEIGVDIHGIRDGPRLGRLRLINKQPKLFDGFKFFFMGDFKLSCKGYLHDLVIAAGGKVLSRKPVSGDEAILFLIPSMPTTFIIYSLELPENCKPTDRNLILNERWNNAKSIASSTGAVVASDSWIMNSIAGHKLQNLAD</sequence>
<keyword evidence="5 9" id="KW-0863">Zinc-finger</keyword>
<dbReference type="GO" id="GO:0000724">
    <property type="term" value="P:double-strand break repair via homologous recombination"/>
    <property type="evidence" value="ECO:0007669"/>
    <property type="project" value="TreeGrafter"/>
</dbReference>
<dbReference type="FunFam" id="3.40.50.10190:FF:000006">
    <property type="entry name" value="Breast cancer type 1 susceptibility protein homolog"/>
    <property type="match status" value="1"/>
</dbReference>
<dbReference type="InterPro" id="IPR034732">
    <property type="entry name" value="EPHD"/>
</dbReference>
<dbReference type="PROSITE" id="PS50089">
    <property type="entry name" value="ZF_RING_2"/>
    <property type="match status" value="1"/>
</dbReference>
<dbReference type="EMBL" id="CACTIH010003973">
    <property type="protein sequence ID" value="CAA2988135.1"/>
    <property type="molecule type" value="Genomic_DNA"/>
</dbReference>
<name>A0A8S0S7A5_OLEEU</name>
<reference evidence="14 15" key="1">
    <citation type="submission" date="2019-12" db="EMBL/GenBank/DDBJ databases">
        <authorList>
            <person name="Alioto T."/>
            <person name="Alioto T."/>
            <person name="Gomez Garrido J."/>
        </authorList>
    </citation>
    <scope>NUCLEOTIDE SEQUENCE [LARGE SCALE GENOMIC DNA]</scope>
</reference>
<evidence type="ECO:0000256" key="4">
    <source>
        <dbReference type="ARBA" id="ARBA00022763"/>
    </source>
</evidence>
<proteinExistence type="predicted"/>
<keyword evidence="8" id="KW-0539">Nucleus</keyword>
<dbReference type="PROSITE" id="PS00518">
    <property type="entry name" value="ZF_RING_1"/>
    <property type="match status" value="1"/>
</dbReference>
<evidence type="ECO:0000256" key="5">
    <source>
        <dbReference type="ARBA" id="ARBA00022771"/>
    </source>
</evidence>
<dbReference type="Pfam" id="PF13923">
    <property type="entry name" value="zf-C3HC4_2"/>
    <property type="match status" value="1"/>
</dbReference>
<dbReference type="InterPro" id="IPR001357">
    <property type="entry name" value="BRCT_dom"/>
</dbReference>
<feature type="compositionally biased region" description="Basic and acidic residues" evidence="10">
    <location>
        <begin position="107"/>
        <end position="129"/>
    </location>
</feature>
<evidence type="ECO:0000259" key="13">
    <source>
        <dbReference type="PROSITE" id="PS51805"/>
    </source>
</evidence>
<evidence type="ECO:0000256" key="3">
    <source>
        <dbReference type="ARBA" id="ARBA00022737"/>
    </source>
</evidence>
<evidence type="ECO:0000313" key="14">
    <source>
        <dbReference type="EMBL" id="CAA2988135.1"/>
    </source>
</evidence>
<dbReference type="CDD" id="cd17734">
    <property type="entry name" value="BRCT_Bard1_rpt1"/>
    <property type="match status" value="1"/>
</dbReference>
<organism evidence="14 15">
    <name type="scientific">Olea europaea subsp. europaea</name>
    <dbReference type="NCBI Taxonomy" id="158383"/>
    <lineage>
        <taxon>Eukaryota</taxon>
        <taxon>Viridiplantae</taxon>
        <taxon>Streptophyta</taxon>
        <taxon>Embryophyta</taxon>
        <taxon>Tracheophyta</taxon>
        <taxon>Spermatophyta</taxon>
        <taxon>Magnoliopsida</taxon>
        <taxon>eudicotyledons</taxon>
        <taxon>Gunneridae</taxon>
        <taxon>Pentapetalae</taxon>
        <taxon>asterids</taxon>
        <taxon>lamiids</taxon>
        <taxon>Lamiales</taxon>
        <taxon>Oleaceae</taxon>
        <taxon>Oleeae</taxon>
        <taxon>Olea</taxon>
    </lineage>
</organism>
<dbReference type="InterPro" id="IPR036420">
    <property type="entry name" value="BRCT_dom_sf"/>
</dbReference>
<keyword evidence="4" id="KW-0227">DNA damage</keyword>
<comment type="caution">
    <text evidence="14">The sequence shown here is derived from an EMBL/GenBank/DDBJ whole genome shotgun (WGS) entry which is preliminary data.</text>
</comment>
<keyword evidence="2" id="KW-0479">Metal-binding</keyword>
<dbReference type="PANTHER" id="PTHR13763">
    <property type="entry name" value="BREAST CANCER TYPE 1 SUSCEPTIBILITY PROTEIN BRCA1"/>
    <property type="match status" value="1"/>
</dbReference>
<keyword evidence="3" id="KW-0677">Repeat</keyword>
<evidence type="ECO:0000256" key="1">
    <source>
        <dbReference type="ARBA" id="ARBA00004123"/>
    </source>
</evidence>
<dbReference type="InterPro" id="IPR031099">
    <property type="entry name" value="BRCA1-associated"/>
</dbReference>
<evidence type="ECO:0000313" key="15">
    <source>
        <dbReference type="Proteomes" id="UP000594638"/>
    </source>
</evidence>
<dbReference type="FunFam" id="3.30.40.10:FF:000352">
    <property type="entry name" value="Breast cancer associated RING 1"/>
    <property type="match status" value="1"/>
</dbReference>
<feature type="domain" description="BRCT" evidence="12">
    <location>
        <begin position="949"/>
        <end position="1065"/>
    </location>
</feature>
<dbReference type="SUPFAM" id="SSF52113">
    <property type="entry name" value="BRCT domain"/>
    <property type="match status" value="2"/>
</dbReference>
<protein>
    <submittedName>
        <fullName evidence="14">BREAST CANCER SUSCEPTIBILITY 1 homolog</fullName>
    </submittedName>
</protein>
<evidence type="ECO:0000256" key="2">
    <source>
        <dbReference type="ARBA" id="ARBA00022723"/>
    </source>
</evidence>
<dbReference type="PROSITE" id="PS50172">
    <property type="entry name" value="BRCT"/>
    <property type="match status" value="2"/>
</dbReference>
<evidence type="ECO:0000259" key="11">
    <source>
        <dbReference type="PROSITE" id="PS50089"/>
    </source>
</evidence>
<dbReference type="SMART" id="SM00292">
    <property type="entry name" value="BRCT"/>
    <property type="match status" value="2"/>
</dbReference>
<feature type="compositionally biased region" description="Basic and acidic residues" evidence="10">
    <location>
        <begin position="138"/>
        <end position="148"/>
    </location>
</feature>
<evidence type="ECO:0000256" key="8">
    <source>
        <dbReference type="ARBA" id="ARBA00023242"/>
    </source>
</evidence>
<feature type="compositionally biased region" description="Polar residues" evidence="10">
    <location>
        <begin position="342"/>
        <end position="352"/>
    </location>
</feature>
<dbReference type="GO" id="GO:0008270">
    <property type="term" value="F:zinc ion binding"/>
    <property type="evidence" value="ECO:0007669"/>
    <property type="project" value="UniProtKB-KW"/>
</dbReference>
<dbReference type="SMART" id="SM00184">
    <property type="entry name" value="RING"/>
    <property type="match status" value="1"/>
</dbReference>
<accession>A0A8S0S7A5</accession>
<dbReference type="Pfam" id="PF13771">
    <property type="entry name" value="zf-HC5HC2H"/>
    <property type="match status" value="1"/>
</dbReference>
<keyword evidence="15" id="KW-1185">Reference proteome</keyword>
<dbReference type="Gene3D" id="3.30.40.10">
    <property type="entry name" value="Zinc/RING finger domain, C3HC4 (zinc finger)"/>
    <property type="match status" value="2"/>
</dbReference>
<dbReference type="Pfam" id="PF00533">
    <property type="entry name" value="BRCT"/>
    <property type="match status" value="1"/>
</dbReference>
<dbReference type="SUPFAM" id="SSF57850">
    <property type="entry name" value="RING/U-box"/>
    <property type="match status" value="1"/>
</dbReference>
<evidence type="ECO:0000256" key="10">
    <source>
        <dbReference type="SAM" id="MobiDB-lite"/>
    </source>
</evidence>
<dbReference type="InterPro" id="IPR001841">
    <property type="entry name" value="Znf_RING"/>
</dbReference>
<feature type="domain" description="RING-type" evidence="11">
    <location>
        <begin position="16"/>
        <end position="54"/>
    </location>
</feature>
<evidence type="ECO:0000259" key="12">
    <source>
        <dbReference type="PROSITE" id="PS50172"/>
    </source>
</evidence>
<dbReference type="GO" id="GO:0005634">
    <property type="term" value="C:nucleus"/>
    <property type="evidence" value="ECO:0007669"/>
    <property type="project" value="UniProtKB-SubCell"/>
</dbReference>
<keyword evidence="6" id="KW-0862">Zinc</keyword>
<dbReference type="GO" id="GO:0045944">
    <property type="term" value="P:positive regulation of transcription by RNA polymerase II"/>
    <property type="evidence" value="ECO:0007669"/>
    <property type="project" value="TreeGrafter"/>
</dbReference>
<dbReference type="GO" id="GO:0004842">
    <property type="term" value="F:ubiquitin-protein transferase activity"/>
    <property type="evidence" value="ECO:0007669"/>
    <property type="project" value="TreeGrafter"/>
</dbReference>
<keyword evidence="7" id="KW-0234">DNA repair</keyword>
<dbReference type="Proteomes" id="UP000594638">
    <property type="component" value="Unassembled WGS sequence"/>
</dbReference>
<gene>
    <name evidence="14" type="ORF">OLEA9_A063612</name>
</gene>
<feature type="domain" description="PHD-type" evidence="13">
    <location>
        <begin position="632"/>
        <end position="752"/>
    </location>
</feature>
<feature type="domain" description="BRCT" evidence="12">
    <location>
        <begin position="849"/>
        <end position="928"/>
    </location>
</feature>
<feature type="region of interest" description="Disordered" evidence="10">
    <location>
        <begin position="107"/>
        <end position="161"/>
    </location>
</feature>
<dbReference type="PROSITE" id="PS51805">
    <property type="entry name" value="EPHD"/>
    <property type="match status" value="1"/>
</dbReference>
<dbReference type="Gene3D" id="3.40.50.10190">
    <property type="entry name" value="BRCT domain"/>
    <property type="match status" value="2"/>
</dbReference>
<dbReference type="Gramene" id="OE9A063612T2">
    <property type="protein sequence ID" value="OE9A063612C2"/>
    <property type="gene ID" value="OE9A063612"/>
</dbReference>
<comment type="subcellular location">
    <subcellularLocation>
        <location evidence="1">Nucleus</location>
    </subcellularLocation>
</comment>
<dbReference type="PANTHER" id="PTHR13763:SF0">
    <property type="entry name" value="BREAST CANCER TYPE 1 SUSCEPTIBILITY PROTEIN"/>
    <property type="match status" value="1"/>
</dbReference>
<feature type="region of interest" description="Disordered" evidence="10">
    <location>
        <begin position="329"/>
        <end position="414"/>
    </location>
</feature>
<dbReference type="InterPro" id="IPR017907">
    <property type="entry name" value="Znf_RING_CS"/>
</dbReference>
<dbReference type="FunFam" id="3.30.40.10:FF:000310">
    <property type="entry name" value="Breast cancer associated RING 1"/>
    <property type="match status" value="1"/>
</dbReference>